<evidence type="ECO:0000313" key="2">
    <source>
        <dbReference type="Proteomes" id="UP001283361"/>
    </source>
</evidence>
<comment type="caution">
    <text evidence="1">The sequence shown here is derived from an EMBL/GenBank/DDBJ whole genome shotgun (WGS) entry which is preliminary data.</text>
</comment>
<organism evidence="1 2">
    <name type="scientific">Elysia crispata</name>
    <name type="common">lettuce slug</name>
    <dbReference type="NCBI Taxonomy" id="231223"/>
    <lineage>
        <taxon>Eukaryota</taxon>
        <taxon>Metazoa</taxon>
        <taxon>Spiralia</taxon>
        <taxon>Lophotrochozoa</taxon>
        <taxon>Mollusca</taxon>
        <taxon>Gastropoda</taxon>
        <taxon>Heterobranchia</taxon>
        <taxon>Euthyneura</taxon>
        <taxon>Panpulmonata</taxon>
        <taxon>Sacoglossa</taxon>
        <taxon>Placobranchoidea</taxon>
        <taxon>Plakobranchidae</taxon>
        <taxon>Elysia</taxon>
    </lineage>
</organism>
<sequence>MKTSKQYLAIAAVTTQTLAVGLWSGAGIDLIDLSGRILRQLSSTLSPFYMVTTADGYLIMSIKTDNSIAKLKLEDKSTFFHHKAQQIENPKGVEFLMDGSSIVVDRGKHSLHLISPDGAWVKNLWTHPGGNENVPGKMHILHCLSTPK</sequence>
<dbReference type="InterPro" id="IPR011042">
    <property type="entry name" value="6-blade_b-propeller_TolB-like"/>
</dbReference>
<dbReference type="SUPFAM" id="SSF101898">
    <property type="entry name" value="NHL repeat"/>
    <property type="match status" value="1"/>
</dbReference>
<protein>
    <submittedName>
        <fullName evidence="1">Uncharacterized protein</fullName>
    </submittedName>
</protein>
<dbReference type="AlphaFoldDB" id="A0AAE1DT30"/>
<keyword evidence="2" id="KW-1185">Reference proteome</keyword>
<reference evidence="1" key="1">
    <citation type="journal article" date="2023" name="G3 (Bethesda)">
        <title>A reference genome for the long-term kleptoplast-retaining sea slug Elysia crispata morphotype clarki.</title>
        <authorList>
            <person name="Eastman K.E."/>
            <person name="Pendleton A.L."/>
            <person name="Shaikh M.A."/>
            <person name="Suttiyut T."/>
            <person name="Ogas R."/>
            <person name="Tomko P."/>
            <person name="Gavelis G."/>
            <person name="Widhalm J.R."/>
            <person name="Wisecaver J.H."/>
        </authorList>
    </citation>
    <scope>NUCLEOTIDE SEQUENCE</scope>
    <source>
        <strain evidence="1">ECLA1</strain>
    </source>
</reference>
<name>A0AAE1DT30_9GAST</name>
<evidence type="ECO:0000313" key="1">
    <source>
        <dbReference type="EMBL" id="KAK3781919.1"/>
    </source>
</evidence>
<dbReference type="Gene3D" id="2.120.10.30">
    <property type="entry name" value="TolB, C-terminal domain"/>
    <property type="match status" value="1"/>
</dbReference>
<gene>
    <name evidence="1" type="ORF">RRG08_064174</name>
</gene>
<dbReference type="EMBL" id="JAWDGP010002574">
    <property type="protein sequence ID" value="KAK3781919.1"/>
    <property type="molecule type" value="Genomic_DNA"/>
</dbReference>
<accession>A0AAE1DT30</accession>
<dbReference type="Proteomes" id="UP001283361">
    <property type="component" value="Unassembled WGS sequence"/>
</dbReference>
<proteinExistence type="predicted"/>